<proteinExistence type="predicted"/>
<dbReference type="OrthoDB" id="9801841at2"/>
<dbReference type="KEGG" id="slim:SCL_0109"/>
<dbReference type="InterPro" id="IPR001932">
    <property type="entry name" value="PPM-type_phosphatase-like_dom"/>
</dbReference>
<feature type="region of interest" description="Disordered" evidence="1">
    <location>
        <begin position="271"/>
        <end position="303"/>
    </location>
</feature>
<dbReference type="AlphaFoldDB" id="A0A1B4XCA1"/>
<evidence type="ECO:0000313" key="4">
    <source>
        <dbReference type="Proteomes" id="UP000243180"/>
    </source>
</evidence>
<dbReference type="SMART" id="SM00332">
    <property type="entry name" value="PP2Cc"/>
    <property type="match status" value="1"/>
</dbReference>
<dbReference type="Pfam" id="PF13672">
    <property type="entry name" value="PP2C_2"/>
    <property type="match status" value="1"/>
</dbReference>
<organism evidence="3 4">
    <name type="scientific">Sulfuricaulis limicola</name>
    <dbReference type="NCBI Taxonomy" id="1620215"/>
    <lineage>
        <taxon>Bacteria</taxon>
        <taxon>Pseudomonadati</taxon>
        <taxon>Pseudomonadota</taxon>
        <taxon>Gammaproteobacteria</taxon>
        <taxon>Acidiferrobacterales</taxon>
        <taxon>Acidiferrobacteraceae</taxon>
        <taxon>Sulfuricaulis</taxon>
    </lineage>
</organism>
<dbReference type="SMART" id="SM00331">
    <property type="entry name" value="PP2C_SIG"/>
    <property type="match status" value="1"/>
</dbReference>
<evidence type="ECO:0000259" key="2">
    <source>
        <dbReference type="PROSITE" id="PS51746"/>
    </source>
</evidence>
<dbReference type="Proteomes" id="UP000243180">
    <property type="component" value="Chromosome"/>
</dbReference>
<sequence length="320" mass="35257">MKYQITQYSLRGARPHNEDRVGYAERDNAVLIAVADGLGGHRGGEVAAEVLVQTLMHSFESLRQPVIQRPSAFLALGILQAHHAIIARGQASNPPIEPRTTCVVCLVQNGYAYWAHVGDSRLYLIRQNHVLLRTQDHTAIEEMHQGGLLTEQEMLEHPQKSHLLNCLGGGVKPTISVGEETLLQPGDMLLACTDGLWEAFAPEEIAQQLKAPALDEALENMLFGAVRKMKHGCDNVSAVCLRWEDAVSKSAPLQGNGAAQIDEAKLRQEARHHLPQVAKRPVPIRQPAPAAAEAKGERDKPLQDRIQEIEDFLKKYEAKG</sequence>
<evidence type="ECO:0000313" key="3">
    <source>
        <dbReference type="EMBL" id="BAV32433.1"/>
    </source>
</evidence>
<dbReference type="InParanoid" id="A0A1B4XCA1"/>
<dbReference type="PANTHER" id="PTHR13832:SF827">
    <property type="entry name" value="PROTEIN PHOSPHATASE 1L"/>
    <property type="match status" value="1"/>
</dbReference>
<dbReference type="Gene3D" id="3.60.40.10">
    <property type="entry name" value="PPM-type phosphatase domain"/>
    <property type="match status" value="1"/>
</dbReference>
<gene>
    <name evidence="3" type="ORF">SCL_0109</name>
</gene>
<dbReference type="SUPFAM" id="SSF81606">
    <property type="entry name" value="PP2C-like"/>
    <property type="match status" value="1"/>
</dbReference>
<dbReference type="EMBL" id="AP014879">
    <property type="protein sequence ID" value="BAV32433.1"/>
    <property type="molecule type" value="Genomic_DNA"/>
</dbReference>
<keyword evidence="4" id="KW-1185">Reference proteome</keyword>
<feature type="compositionally biased region" description="Basic and acidic residues" evidence="1">
    <location>
        <begin position="294"/>
        <end position="303"/>
    </location>
</feature>
<dbReference type="InterPro" id="IPR036457">
    <property type="entry name" value="PPM-type-like_dom_sf"/>
</dbReference>
<name>A0A1B4XCA1_9GAMM</name>
<dbReference type="GO" id="GO:0004722">
    <property type="term" value="F:protein serine/threonine phosphatase activity"/>
    <property type="evidence" value="ECO:0007669"/>
    <property type="project" value="InterPro"/>
</dbReference>
<protein>
    <submittedName>
        <fullName evidence="3">Phosphatase</fullName>
    </submittedName>
</protein>
<dbReference type="InterPro" id="IPR015655">
    <property type="entry name" value="PP2C"/>
</dbReference>
<dbReference type="RefSeq" id="WP_096359113.1">
    <property type="nucleotide sequence ID" value="NZ_AP014879.1"/>
</dbReference>
<dbReference type="PANTHER" id="PTHR13832">
    <property type="entry name" value="PROTEIN PHOSPHATASE 2C"/>
    <property type="match status" value="1"/>
</dbReference>
<reference evidence="3 4" key="1">
    <citation type="submission" date="2015-05" db="EMBL/GenBank/DDBJ databases">
        <title>Complete genome sequence of a sulfur-oxidizing gammaproteobacterium strain HA5.</title>
        <authorList>
            <person name="Miura A."/>
            <person name="Kojima H."/>
            <person name="Fukui M."/>
        </authorList>
    </citation>
    <scope>NUCLEOTIDE SEQUENCE [LARGE SCALE GENOMIC DNA]</scope>
    <source>
        <strain evidence="3 4">HA5</strain>
    </source>
</reference>
<feature type="domain" description="PPM-type phosphatase" evidence="2">
    <location>
        <begin position="4"/>
        <end position="243"/>
    </location>
</feature>
<evidence type="ECO:0000256" key="1">
    <source>
        <dbReference type="SAM" id="MobiDB-lite"/>
    </source>
</evidence>
<dbReference type="CDD" id="cd00143">
    <property type="entry name" value="PP2Cc"/>
    <property type="match status" value="1"/>
</dbReference>
<dbReference type="PROSITE" id="PS51746">
    <property type="entry name" value="PPM_2"/>
    <property type="match status" value="1"/>
</dbReference>
<accession>A0A1B4XCA1</accession>